<dbReference type="OrthoDB" id="5847693at2759"/>
<dbReference type="GeneID" id="31252004"/>
<dbReference type="RefSeq" id="XP_020304853.1">
    <property type="nucleotide sequence ID" value="XM_020451368.1"/>
</dbReference>
<dbReference type="InParanoid" id="A0A1S0UEW1"/>
<gene>
    <name evidence="1" type="ORF">LOAG_18705</name>
</gene>
<organism evidence="1">
    <name type="scientific">Loa loa</name>
    <name type="common">Eye worm</name>
    <name type="synonym">Filaria loa</name>
    <dbReference type="NCBI Taxonomy" id="7209"/>
    <lineage>
        <taxon>Eukaryota</taxon>
        <taxon>Metazoa</taxon>
        <taxon>Ecdysozoa</taxon>
        <taxon>Nematoda</taxon>
        <taxon>Chromadorea</taxon>
        <taxon>Rhabditida</taxon>
        <taxon>Spirurina</taxon>
        <taxon>Spiruromorpha</taxon>
        <taxon>Filarioidea</taxon>
        <taxon>Onchocercidae</taxon>
        <taxon>Loa</taxon>
    </lineage>
</organism>
<dbReference type="CTD" id="31252004"/>
<name>A0A1S0UEW1_LOALO</name>
<accession>A0A1S0UEW1</accession>
<dbReference type="Gene3D" id="1.20.5.1890">
    <property type="match status" value="1"/>
</dbReference>
<dbReference type="EMBL" id="JH712521">
    <property type="protein sequence ID" value="EJD73908.1"/>
    <property type="molecule type" value="Genomic_DNA"/>
</dbReference>
<sequence>MCNIHGSNSMSINNFLLREGEILIHDGRETASDLDTIQHCLTQSGKCITSTSIVLWNETETARVYDVHIIIGELQVVFTFKYNKTTDSRNRDFINPNTMDNNTVIDKINTINLYQDTNQVTSTYKGLLMMENTKEKGTDPENTKLQYLYNTLQEQFQQRFNEINQNSCRNRNNLLTLIEWILHDNPTVAII</sequence>
<dbReference type="AlphaFoldDB" id="A0A1S0UEW1"/>
<proteinExistence type="predicted"/>
<protein>
    <submittedName>
        <fullName evidence="1">Uncharacterized protein</fullName>
    </submittedName>
</protein>
<evidence type="ECO:0000313" key="1">
    <source>
        <dbReference type="EMBL" id="EJD73908.1"/>
    </source>
</evidence>
<dbReference type="KEGG" id="loa:LOAG_18705"/>
<reference evidence="1" key="1">
    <citation type="submission" date="2012-04" db="EMBL/GenBank/DDBJ databases">
        <title>The Genome Sequence of Loa loa.</title>
        <authorList>
            <consortium name="The Broad Institute Genome Sequencing Platform"/>
            <consortium name="Broad Institute Genome Sequencing Center for Infectious Disease"/>
            <person name="Nutman T.B."/>
            <person name="Fink D.L."/>
            <person name="Russ C."/>
            <person name="Young S."/>
            <person name="Zeng Q."/>
            <person name="Gargeya S."/>
            <person name="Alvarado L."/>
            <person name="Berlin A."/>
            <person name="Chapman S.B."/>
            <person name="Chen Z."/>
            <person name="Freedman E."/>
            <person name="Gellesch M."/>
            <person name="Goldberg J."/>
            <person name="Griggs A."/>
            <person name="Gujja S."/>
            <person name="Heilman E.R."/>
            <person name="Heiman D."/>
            <person name="Howarth C."/>
            <person name="Mehta T."/>
            <person name="Neiman D."/>
            <person name="Pearson M."/>
            <person name="Roberts A."/>
            <person name="Saif S."/>
            <person name="Shea T."/>
            <person name="Shenoy N."/>
            <person name="Sisk P."/>
            <person name="Stolte C."/>
            <person name="Sykes S."/>
            <person name="White J."/>
            <person name="Yandava C."/>
            <person name="Haas B."/>
            <person name="Henn M.R."/>
            <person name="Nusbaum C."/>
            <person name="Birren B."/>
        </authorList>
    </citation>
    <scope>NUCLEOTIDE SEQUENCE [LARGE SCALE GENOMIC DNA]</scope>
</reference>